<sequence>MSAGDWEALSALARSSDDGGVTPGRMATLLGLTSGTVSVRIERLMSAGLVERAEGTDKRQRPIRLTASGRDAWGAATLARTRTESWLLRDCLSEKEIDDLGGLLGTLLARLETEYGLAPRHDMTRGRSPRP</sequence>
<dbReference type="InterPro" id="IPR036390">
    <property type="entry name" value="WH_DNA-bd_sf"/>
</dbReference>
<gene>
    <name evidence="2" type="ORF">ACFQDH_17230</name>
</gene>
<evidence type="ECO:0000313" key="2">
    <source>
        <dbReference type="EMBL" id="MFC6706949.1"/>
    </source>
</evidence>
<dbReference type="PROSITE" id="PS50995">
    <property type="entry name" value="HTH_MARR_2"/>
    <property type="match status" value="1"/>
</dbReference>
<keyword evidence="3" id="KW-1185">Reference proteome</keyword>
<dbReference type="SUPFAM" id="SSF46785">
    <property type="entry name" value="Winged helix' DNA-binding domain"/>
    <property type="match status" value="1"/>
</dbReference>
<dbReference type="Proteomes" id="UP001596298">
    <property type="component" value="Unassembled WGS sequence"/>
</dbReference>
<dbReference type="PANTHER" id="PTHR33164">
    <property type="entry name" value="TRANSCRIPTIONAL REGULATOR, MARR FAMILY"/>
    <property type="match status" value="1"/>
</dbReference>
<comment type="caution">
    <text evidence="2">The sequence shown here is derived from an EMBL/GenBank/DDBJ whole genome shotgun (WGS) entry which is preliminary data.</text>
</comment>
<protein>
    <submittedName>
        <fullName evidence="2">MarR family winged helix-turn-helix transcriptional regulator</fullName>
    </submittedName>
</protein>
<dbReference type="EMBL" id="JBHSWH010000001">
    <property type="protein sequence ID" value="MFC6706949.1"/>
    <property type="molecule type" value="Genomic_DNA"/>
</dbReference>
<evidence type="ECO:0000259" key="1">
    <source>
        <dbReference type="PROSITE" id="PS50995"/>
    </source>
</evidence>
<evidence type="ECO:0000313" key="3">
    <source>
        <dbReference type="Proteomes" id="UP001596298"/>
    </source>
</evidence>
<dbReference type="SMART" id="SM00347">
    <property type="entry name" value="HTH_MARR"/>
    <property type="match status" value="1"/>
</dbReference>
<dbReference type="Pfam" id="PF12802">
    <property type="entry name" value="MarR_2"/>
    <property type="match status" value="1"/>
</dbReference>
<name>A0ABW2AK09_9MICO</name>
<dbReference type="Gene3D" id="1.10.10.10">
    <property type="entry name" value="Winged helix-like DNA-binding domain superfamily/Winged helix DNA-binding domain"/>
    <property type="match status" value="1"/>
</dbReference>
<dbReference type="RefSeq" id="WP_382403622.1">
    <property type="nucleotide sequence ID" value="NZ_JBHSWH010000001.1"/>
</dbReference>
<dbReference type="InterPro" id="IPR000835">
    <property type="entry name" value="HTH_MarR-typ"/>
</dbReference>
<accession>A0ABW2AK09</accession>
<dbReference type="PANTHER" id="PTHR33164:SF104">
    <property type="entry name" value="TRANSCRIPTIONAL REGULATORY PROTEIN"/>
    <property type="match status" value="1"/>
</dbReference>
<proteinExistence type="predicted"/>
<dbReference type="InterPro" id="IPR036388">
    <property type="entry name" value="WH-like_DNA-bd_sf"/>
</dbReference>
<organism evidence="2 3">
    <name type="scientific">Flexivirga alba</name>
    <dbReference type="NCBI Taxonomy" id="702742"/>
    <lineage>
        <taxon>Bacteria</taxon>
        <taxon>Bacillati</taxon>
        <taxon>Actinomycetota</taxon>
        <taxon>Actinomycetes</taxon>
        <taxon>Micrococcales</taxon>
        <taxon>Dermacoccaceae</taxon>
        <taxon>Flexivirga</taxon>
    </lineage>
</organism>
<dbReference type="InterPro" id="IPR039422">
    <property type="entry name" value="MarR/SlyA-like"/>
</dbReference>
<reference evidence="3" key="1">
    <citation type="journal article" date="2019" name="Int. J. Syst. Evol. Microbiol.">
        <title>The Global Catalogue of Microorganisms (GCM) 10K type strain sequencing project: providing services to taxonomists for standard genome sequencing and annotation.</title>
        <authorList>
            <consortium name="The Broad Institute Genomics Platform"/>
            <consortium name="The Broad Institute Genome Sequencing Center for Infectious Disease"/>
            <person name="Wu L."/>
            <person name="Ma J."/>
        </authorList>
    </citation>
    <scope>NUCLEOTIDE SEQUENCE [LARGE SCALE GENOMIC DNA]</scope>
    <source>
        <strain evidence="3">CCUG 58127</strain>
    </source>
</reference>
<feature type="domain" description="HTH marR-type" evidence="1">
    <location>
        <begin position="1"/>
        <end position="109"/>
    </location>
</feature>